<reference evidence="1 2" key="1">
    <citation type="submission" date="2019-03" db="EMBL/GenBank/DDBJ databases">
        <title>Genomic Encyclopedia of Type Strains, Phase IV (KMG-IV): sequencing the most valuable type-strain genomes for metagenomic binning, comparative biology and taxonomic classification.</title>
        <authorList>
            <person name="Goeker M."/>
        </authorList>
    </citation>
    <scope>NUCLEOTIDE SEQUENCE [LARGE SCALE GENOMIC DNA]</scope>
    <source>
        <strain evidence="1 2">DSM 21667</strain>
    </source>
</reference>
<dbReference type="OrthoDB" id="8700905at2"/>
<evidence type="ECO:0008006" key="3">
    <source>
        <dbReference type="Google" id="ProtNLM"/>
    </source>
</evidence>
<dbReference type="RefSeq" id="WP_133817785.1">
    <property type="nucleotide sequence ID" value="NZ_SNZH01000003.1"/>
</dbReference>
<keyword evidence="2" id="KW-1185">Reference proteome</keyword>
<organism evidence="1 2">
    <name type="scientific">Tahibacter aquaticus</name>
    <dbReference type="NCBI Taxonomy" id="520092"/>
    <lineage>
        <taxon>Bacteria</taxon>
        <taxon>Pseudomonadati</taxon>
        <taxon>Pseudomonadota</taxon>
        <taxon>Gammaproteobacteria</taxon>
        <taxon>Lysobacterales</taxon>
        <taxon>Rhodanobacteraceae</taxon>
        <taxon>Tahibacter</taxon>
    </lineage>
</organism>
<dbReference type="AlphaFoldDB" id="A0A4R6Z4Q0"/>
<dbReference type="InterPro" id="IPR008947">
    <property type="entry name" value="PLipase_C/P1_nuclease_dom_sf"/>
</dbReference>
<sequence length="344" mass="37545">MRIMGMMVAGALALAVGGEARAWSQETHRRIVLDAVQYMKNNPATTRYARLAAWAQSAGISIDQLAQVLGQGAYDVDDFQDTFICGAITGDCQRAPLWSTAASLAHYTSFWHFQNHTRGSDAHGNDFGGYNYSQLTQAGDVDELAAGWLWNDHLDDGNGGMKGWFSDGSKYNTYGITEAHYRIGSSSSPSMYQDYQNFPFQPIDNLGQYWWSQFLASPTPQTVGYVLHTTDLLQPHHTWTTSGNMHSGWETWVNDYYYSEGFNNAAAVTTALNDGTFSKCTGSSAVSDIRGVLTQGGAYSYRTGGIVLSSDAHADRVRVAKDAIPHAIAMAVVVLDCAALRVAN</sequence>
<evidence type="ECO:0000313" key="1">
    <source>
        <dbReference type="EMBL" id="TDR46650.1"/>
    </source>
</evidence>
<dbReference type="Proteomes" id="UP000295293">
    <property type="component" value="Unassembled WGS sequence"/>
</dbReference>
<dbReference type="EMBL" id="SNZH01000003">
    <property type="protein sequence ID" value="TDR46650.1"/>
    <property type="molecule type" value="Genomic_DNA"/>
</dbReference>
<proteinExistence type="predicted"/>
<dbReference type="GO" id="GO:0016788">
    <property type="term" value="F:hydrolase activity, acting on ester bonds"/>
    <property type="evidence" value="ECO:0007669"/>
    <property type="project" value="InterPro"/>
</dbReference>
<name>A0A4R6Z4Q0_9GAMM</name>
<dbReference type="SUPFAM" id="SSF48537">
    <property type="entry name" value="Phospholipase C/P1 nuclease"/>
    <property type="match status" value="1"/>
</dbReference>
<gene>
    <name evidence="1" type="ORF">DFR29_103186</name>
</gene>
<protein>
    <recommendedName>
        <fullName evidence="3">Phospholipase</fullName>
    </recommendedName>
</protein>
<comment type="caution">
    <text evidence="1">The sequence shown here is derived from an EMBL/GenBank/DDBJ whole genome shotgun (WGS) entry which is preliminary data.</text>
</comment>
<accession>A0A4R6Z4Q0</accession>
<evidence type="ECO:0000313" key="2">
    <source>
        <dbReference type="Proteomes" id="UP000295293"/>
    </source>
</evidence>